<evidence type="ECO:0000256" key="1">
    <source>
        <dbReference type="ARBA" id="ARBA00022801"/>
    </source>
</evidence>
<sequence length="569" mass="59713">MRVLAIALAVLLAPLAAVPRASAAVPADAPAPVVVDQRFTASDGVELQTTLTSTGPVQPRPTVVEFSPYGDNSQTLTVGPDYNYLLVQIRGTGDSDGSFDALGPRSQQDVAEVLDWACHQPFSDGDLALNGFSASAIVLYNSWHEHLPCVRAAILKSGTHELYRDLLVPGGILNLLPGAGVLALIGAPALMQGIDRLQRDPSSSLDVIGGMFTTGTSVLAHPTLDSWWQQRGWRGDANDIPVLMVDGFFDVESRGAFEGYQALKDDGAHLLLAGGHDGSPAGTDGGAAEEAAWLDHYVRGVDNGVEQHPRVQLLMPVGDREDYLHGDYTTYDATDWPVPGTDWDTLYLGAGHALSETPAARASTASYATVPTLPTMTDVPNMALVGAAGLDALTGALPLLTQSDLAGLTGLSFRTAPLRQDVTLAGPLSLDLTLSTTTPDSGIWVVLTDVAPDGTNHPLTVGRLSTSYPGVVAGKSRIDADGDIVEPYGDYSHKDPAKPLVARRYHVELWPVGNKFEAGHRIGVQIVGTSAASMPSLPALHTVRLGGSDGARLYVPVLPGSDLGAALSN</sequence>
<dbReference type="EMBL" id="BAABAH010000004">
    <property type="protein sequence ID" value="GAA3814055.1"/>
    <property type="molecule type" value="Genomic_DNA"/>
</dbReference>
<dbReference type="Gene3D" id="3.40.50.1820">
    <property type="entry name" value="alpha/beta hydrolase"/>
    <property type="match status" value="1"/>
</dbReference>
<keyword evidence="2" id="KW-0732">Signal</keyword>
<dbReference type="Pfam" id="PF02129">
    <property type="entry name" value="Peptidase_S15"/>
    <property type="match status" value="1"/>
</dbReference>
<dbReference type="Gene3D" id="2.60.120.260">
    <property type="entry name" value="Galactose-binding domain-like"/>
    <property type="match status" value="1"/>
</dbReference>
<comment type="caution">
    <text evidence="4">The sequence shown here is derived from an EMBL/GenBank/DDBJ whole genome shotgun (WGS) entry which is preliminary data.</text>
</comment>
<evidence type="ECO:0000313" key="4">
    <source>
        <dbReference type="EMBL" id="GAA3814055.1"/>
    </source>
</evidence>
<dbReference type="Proteomes" id="UP001501821">
    <property type="component" value="Unassembled WGS sequence"/>
</dbReference>
<dbReference type="Pfam" id="PF08530">
    <property type="entry name" value="PepX_C"/>
    <property type="match status" value="1"/>
</dbReference>
<dbReference type="RefSeq" id="WP_344773981.1">
    <property type="nucleotide sequence ID" value="NZ_BAABAH010000004.1"/>
</dbReference>
<dbReference type="InterPro" id="IPR013736">
    <property type="entry name" value="Xaa-Pro_dipept_C"/>
</dbReference>
<keyword evidence="1 4" id="KW-0378">Hydrolase</keyword>
<dbReference type="InterPro" id="IPR008979">
    <property type="entry name" value="Galactose-bd-like_sf"/>
</dbReference>
<proteinExistence type="predicted"/>
<dbReference type="SMART" id="SM00939">
    <property type="entry name" value="PepX_C"/>
    <property type="match status" value="1"/>
</dbReference>
<reference evidence="5" key="1">
    <citation type="journal article" date="2019" name="Int. J. Syst. Evol. Microbiol.">
        <title>The Global Catalogue of Microorganisms (GCM) 10K type strain sequencing project: providing services to taxonomists for standard genome sequencing and annotation.</title>
        <authorList>
            <consortium name="The Broad Institute Genomics Platform"/>
            <consortium name="The Broad Institute Genome Sequencing Center for Infectious Disease"/>
            <person name="Wu L."/>
            <person name="Ma J."/>
        </authorList>
    </citation>
    <scope>NUCLEOTIDE SEQUENCE [LARGE SCALE GENOMIC DNA]</scope>
    <source>
        <strain evidence="5">JCM 16953</strain>
    </source>
</reference>
<evidence type="ECO:0000256" key="2">
    <source>
        <dbReference type="SAM" id="SignalP"/>
    </source>
</evidence>
<dbReference type="SUPFAM" id="SSF53474">
    <property type="entry name" value="alpha/beta-Hydrolases"/>
    <property type="match status" value="1"/>
</dbReference>
<protein>
    <submittedName>
        <fullName evidence="4">CocE/NonD family hydrolase</fullName>
    </submittedName>
</protein>
<feature type="chain" id="PRO_5046649215" evidence="2">
    <location>
        <begin position="24"/>
        <end position="569"/>
    </location>
</feature>
<accession>A0ABP7IB52</accession>
<dbReference type="InterPro" id="IPR005674">
    <property type="entry name" value="CocE/Ser_esterase"/>
</dbReference>
<evidence type="ECO:0000313" key="5">
    <source>
        <dbReference type="Proteomes" id="UP001501821"/>
    </source>
</evidence>
<evidence type="ECO:0000259" key="3">
    <source>
        <dbReference type="SMART" id="SM00939"/>
    </source>
</evidence>
<feature type="signal peptide" evidence="2">
    <location>
        <begin position="1"/>
        <end position="23"/>
    </location>
</feature>
<organism evidence="4 5">
    <name type="scientific">Nocardioides panacisoli</name>
    <dbReference type="NCBI Taxonomy" id="627624"/>
    <lineage>
        <taxon>Bacteria</taxon>
        <taxon>Bacillati</taxon>
        <taxon>Actinomycetota</taxon>
        <taxon>Actinomycetes</taxon>
        <taxon>Propionibacteriales</taxon>
        <taxon>Nocardioidaceae</taxon>
        <taxon>Nocardioides</taxon>
    </lineage>
</organism>
<gene>
    <name evidence="4" type="ORF">GCM10022242_15310</name>
</gene>
<dbReference type="GO" id="GO:0016787">
    <property type="term" value="F:hydrolase activity"/>
    <property type="evidence" value="ECO:0007669"/>
    <property type="project" value="UniProtKB-KW"/>
</dbReference>
<feature type="domain" description="Xaa-Pro dipeptidyl-peptidase C-terminal" evidence="3">
    <location>
        <begin position="291"/>
        <end position="554"/>
    </location>
</feature>
<name>A0ABP7IB52_9ACTN</name>
<dbReference type="SUPFAM" id="SSF49785">
    <property type="entry name" value="Galactose-binding domain-like"/>
    <property type="match status" value="1"/>
</dbReference>
<dbReference type="InterPro" id="IPR029058">
    <property type="entry name" value="AB_hydrolase_fold"/>
</dbReference>
<dbReference type="InterPro" id="IPR000383">
    <property type="entry name" value="Xaa-Pro-like_dom"/>
</dbReference>
<dbReference type="NCBIfam" id="TIGR00976">
    <property type="entry name" value="CocE_NonD"/>
    <property type="match status" value="1"/>
</dbReference>
<keyword evidence="5" id="KW-1185">Reference proteome</keyword>